<evidence type="ECO:0000256" key="13">
    <source>
        <dbReference type="SAM" id="Phobius"/>
    </source>
</evidence>
<comment type="cofactor">
    <cofactor evidence="12">
        <name>heme</name>
        <dbReference type="ChEBI" id="CHEBI:30413"/>
    </cofactor>
    <text evidence="12">The heme is bound between the two transmembrane subunits.</text>
</comment>
<dbReference type="GO" id="GO:0005886">
    <property type="term" value="C:plasma membrane"/>
    <property type="evidence" value="ECO:0007669"/>
    <property type="project" value="TreeGrafter"/>
</dbReference>
<dbReference type="EMBL" id="CP000127">
    <property type="protein sequence ID" value="ABA58926.1"/>
    <property type="molecule type" value="Genomic_DNA"/>
</dbReference>
<evidence type="ECO:0000256" key="5">
    <source>
        <dbReference type="ARBA" id="ARBA00022617"/>
    </source>
</evidence>
<reference evidence="15" key="1">
    <citation type="journal article" date="2006" name="Appl. Environ. Microbiol.">
        <title>Complete genome sequence of the marine, chemolithoautotrophic, ammonia-oxidizing bacterium Nitrosococcus oceani ATCC 19707.</title>
        <authorList>
            <person name="Klotz M.G."/>
            <person name="Arp D.J."/>
            <person name="Chain P.S.G."/>
            <person name="El-Sheikh A.F."/>
            <person name="Hauser L.J."/>
            <person name="Hommes N.G."/>
            <person name="Larimer F.W."/>
            <person name="Malfatti S.A."/>
            <person name="Norton J.M."/>
            <person name="Poret-Peterson A.T."/>
            <person name="Vergez L.M."/>
            <person name="Ward B.B."/>
        </authorList>
    </citation>
    <scope>NUCLEOTIDE SEQUENCE [LARGE SCALE GENOMIC DNA]</scope>
    <source>
        <strain evidence="15">ATCC 19707 / BCRC 17464 / NCIMB 11848 / C-107</strain>
    </source>
</reference>
<proteinExistence type="inferred from homology"/>
<dbReference type="GO" id="GO:0016491">
    <property type="term" value="F:oxidoreductase activity"/>
    <property type="evidence" value="ECO:0007669"/>
    <property type="project" value="UniProtKB-KW"/>
</dbReference>
<evidence type="ECO:0000256" key="11">
    <source>
        <dbReference type="ARBA" id="ARBA00025912"/>
    </source>
</evidence>
<keyword evidence="6 13" id="KW-0812">Transmembrane</keyword>
<dbReference type="KEGG" id="noc:Noc_2473"/>
<evidence type="ECO:0000256" key="12">
    <source>
        <dbReference type="PIRSR" id="PIRSR000178-1"/>
    </source>
</evidence>
<accession>Q3J8C0</accession>
<comment type="similarity">
    <text evidence="3">Belongs to the cytochrome b560 family.</text>
</comment>
<keyword evidence="15" id="KW-1185">Reference proteome</keyword>
<evidence type="ECO:0000256" key="8">
    <source>
        <dbReference type="ARBA" id="ARBA00022989"/>
    </source>
</evidence>
<keyword evidence="9 12" id="KW-0408">Iron</keyword>
<comment type="subunit">
    <text evidence="11">Part of an enzyme complex containing four subunits: a flavoprotein, an iron-sulfur protein, plus two membrane-anchoring proteins, SdhC and SdhD. The complex can form homotrimers.</text>
</comment>
<dbReference type="CDD" id="cd03499">
    <property type="entry name" value="SQR_TypeC_SdhC"/>
    <property type="match status" value="1"/>
</dbReference>
<dbReference type="Gene3D" id="1.20.1300.10">
    <property type="entry name" value="Fumarate reductase/succinate dehydrogenase, transmembrane subunit"/>
    <property type="match status" value="1"/>
</dbReference>
<comment type="function">
    <text evidence="1">Membrane-anchoring subunit of succinate dehydrogenase (SDH).</text>
</comment>
<dbReference type="PANTHER" id="PTHR10978:SF5">
    <property type="entry name" value="SUCCINATE DEHYDROGENASE CYTOCHROME B560 SUBUNIT, MITOCHONDRIAL"/>
    <property type="match status" value="1"/>
</dbReference>
<dbReference type="eggNOG" id="COG2009">
    <property type="taxonomic scope" value="Bacteria"/>
</dbReference>
<protein>
    <recommendedName>
        <fullName evidence="4">Succinate dehydrogenase cytochrome b556 subunit</fullName>
    </recommendedName>
</protein>
<keyword evidence="5 12" id="KW-0349">Heme</keyword>
<dbReference type="InterPro" id="IPR014314">
    <property type="entry name" value="Succ_DH_cytb556"/>
</dbReference>
<dbReference type="SUPFAM" id="SSF81343">
    <property type="entry name" value="Fumarate reductase respiratory complex transmembrane subunits"/>
    <property type="match status" value="1"/>
</dbReference>
<organism evidence="14 15">
    <name type="scientific">Nitrosococcus oceani (strain ATCC 19707 / BCRC 17464 / JCM 30415 / NCIMB 11848 / C-107)</name>
    <dbReference type="NCBI Taxonomy" id="323261"/>
    <lineage>
        <taxon>Bacteria</taxon>
        <taxon>Pseudomonadati</taxon>
        <taxon>Pseudomonadota</taxon>
        <taxon>Gammaproteobacteria</taxon>
        <taxon>Chromatiales</taxon>
        <taxon>Chromatiaceae</taxon>
        <taxon>Nitrosococcus</taxon>
    </lineage>
</organism>
<evidence type="ECO:0000256" key="1">
    <source>
        <dbReference type="ARBA" id="ARBA00004050"/>
    </source>
</evidence>
<feature type="transmembrane region" description="Helical" evidence="13">
    <location>
        <begin position="119"/>
        <end position="139"/>
    </location>
</feature>
<dbReference type="GO" id="GO:0046872">
    <property type="term" value="F:metal ion binding"/>
    <property type="evidence" value="ECO:0007669"/>
    <property type="project" value="UniProtKB-KW"/>
</dbReference>
<sequence length="140" mass="15836">MNYRNSPVSGGPMANNNPRPIFFNLALIRFPANAVVSALHRISGVILLFFIPVVVYLLDFSLRDKESFVWVTEFFSSLPVRLVGIVALWALLHHIFAGIRFLLFDIHMGKIVKDYRPSWSARITSILALVVTLLIVGVLW</sequence>
<dbReference type="PANTHER" id="PTHR10978">
    <property type="entry name" value="SUCCINATE DEHYDROGENASE CYTOCHROME B560 SUBUNIT"/>
    <property type="match status" value="1"/>
</dbReference>
<feature type="transmembrane region" description="Helical" evidence="13">
    <location>
        <begin position="78"/>
        <end position="99"/>
    </location>
</feature>
<evidence type="ECO:0000256" key="3">
    <source>
        <dbReference type="ARBA" id="ARBA00007244"/>
    </source>
</evidence>
<dbReference type="STRING" id="323261.Noc_2473"/>
<dbReference type="FunCoup" id="Q3J8C0">
    <property type="interactions" value="136"/>
</dbReference>
<dbReference type="HOGENOM" id="CLU_094691_2_0_6"/>
<dbReference type="AlphaFoldDB" id="Q3J8C0"/>
<dbReference type="InParanoid" id="Q3J8C0"/>
<keyword evidence="8 13" id="KW-1133">Transmembrane helix</keyword>
<dbReference type="GO" id="GO:0006099">
    <property type="term" value="P:tricarboxylic acid cycle"/>
    <property type="evidence" value="ECO:0007669"/>
    <property type="project" value="InterPro"/>
</dbReference>
<comment type="subcellular location">
    <subcellularLocation>
        <location evidence="2">Membrane</location>
    </subcellularLocation>
</comment>
<evidence type="ECO:0000256" key="4">
    <source>
        <dbReference type="ARBA" id="ARBA00020076"/>
    </source>
</evidence>
<evidence type="ECO:0000313" key="14">
    <source>
        <dbReference type="EMBL" id="ABA58926.1"/>
    </source>
</evidence>
<dbReference type="GO" id="GO:0009055">
    <property type="term" value="F:electron transfer activity"/>
    <property type="evidence" value="ECO:0007669"/>
    <property type="project" value="InterPro"/>
</dbReference>
<dbReference type="Proteomes" id="UP000006838">
    <property type="component" value="Chromosome"/>
</dbReference>
<dbReference type="InterPro" id="IPR034804">
    <property type="entry name" value="SQR/QFR_C/D"/>
</dbReference>
<feature type="transmembrane region" description="Helical" evidence="13">
    <location>
        <begin position="38"/>
        <end position="58"/>
    </location>
</feature>
<keyword evidence="10 13" id="KW-0472">Membrane</keyword>
<keyword evidence="14" id="KW-0560">Oxidoreductase</keyword>
<gene>
    <name evidence="14" type="ordered locus">Noc_2473</name>
</gene>
<dbReference type="InterPro" id="IPR000701">
    <property type="entry name" value="SuccDH_FuR_B_TM-su"/>
</dbReference>
<evidence type="ECO:0000256" key="9">
    <source>
        <dbReference type="ARBA" id="ARBA00023004"/>
    </source>
</evidence>
<evidence type="ECO:0000313" key="15">
    <source>
        <dbReference type="Proteomes" id="UP000006838"/>
    </source>
</evidence>
<dbReference type="PIRSF" id="PIRSF000178">
    <property type="entry name" value="SDH_cyt_b560"/>
    <property type="match status" value="1"/>
</dbReference>
<name>Q3J8C0_NITOC</name>
<evidence type="ECO:0000256" key="10">
    <source>
        <dbReference type="ARBA" id="ARBA00023136"/>
    </source>
</evidence>
<dbReference type="NCBIfam" id="TIGR02970">
    <property type="entry name" value="succ_dehyd_cytB"/>
    <property type="match status" value="1"/>
</dbReference>
<dbReference type="Pfam" id="PF01127">
    <property type="entry name" value="Sdh_cyt"/>
    <property type="match status" value="1"/>
</dbReference>
<evidence type="ECO:0000256" key="6">
    <source>
        <dbReference type="ARBA" id="ARBA00022692"/>
    </source>
</evidence>
<feature type="binding site" description="axial binding residue" evidence="12">
    <location>
        <position position="94"/>
    </location>
    <ligand>
        <name>heme</name>
        <dbReference type="ChEBI" id="CHEBI:30413"/>
        <note>ligand shared with second transmembrane subunit</note>
    </ligand>
    <ligandPart>
        <name>Fe</name>
        <dbReference type="ChEBI" id="CHEBI:18248"/>
    </ligandPart>
</feature>
<evidence type="ECO:0000256" key="7">
    <source>
        <dbReference type="ARBA" id="ARBA00022723"/>
    </source>
</evidence>
<keyword evidence="7 12" id="KW-0479">Metal-binding</keyword>
<evidence type="ECO:0000256" key="2">
    <source>
        <dbReference type="ARBA" id="ARBA00004370"/>
    </source>
</evidence>